<name>A0A8T2BRV8_9BRAS</name>
<keyword evidence="1" id="KW-0732">Signal</keyword>
<evidence type="ECO:0000256" key="1">
    <source>
        <dbReference type="SAM" id="SignalP"/>
    </source>
</evidence>
<evidence type="ECO:0000313" key="3">
    <source>
        <dbReference type="Proteomes" id="UP000694240"/>
    </source>
</evidence>
<dbReference type="EMBL" id="JAEFBK010000007">
    <property type="protein sequence ID" value="KAG7586351.1"/>
    <property type="molecule type" value="Genomic_DNA"/>
</dbReference>
<sequence>MRIVFGSYGVVVALLGSAGLGSGLQTGTRVSTPEFEQVHWLLQERVCTLNNEEKHNYTRGRSYMVLTVLKGGEEYYKQNHVKVLKAAGVFVYRQSYGVLATLGPHLWNNLIGIHVSRLC</sequence>
<accession>A0A8T2BRV8</accession>
<reference evidence="2 3" key="1">
    <citation type="submission" date="2020-12" db="EMBL/GenBank/DDBJ databases">
        <title>Concerted genomic and epigenomic changes stabilize Arabidopsis allopolyploids.</title>
        <authorList>
            <person name="Chen Z."/>
        </authorList>
    </citation>
    <scope>NUCLEOTIDE SEQUENCE [LARGE SCALE GENOMIC DNA]</scope>
    <source>
        <strain evidence="2">Allo738</strain>
        <tissue evidence="2">Leaf</tissue>
    </source>
</reference>
<evidence type="ECO:0000313" key="2">
    <source>
        <dbReference type="EMBL" id="KAG7586351.1"/>
    </source>
</evidence>
<comment type="caution">
    <text evidence="2">The sequence shown here is derived from an EMBL/GenBank/DDBJ whole genome shotgun (WGS) entry which is preliminary data.</text>
</comment>
<organism evidence="2 3">
    <name type="scientific">Arabidopsis thaliana x Arabidopsis arenosa</name>
    <dbReference type="NCBI Taxonomy" id="1240361"/>
    <lineage>
        <taxon>Eukaryota</taxon>
        <taxon>Viridiplantae</taxon>
        <taxon>Streptophyta</taxon>
        <taxon>Embryophyta</taxon>
        <taxon>Tracheophyta</taxon>
        <taxon>Spermatophyta</taxon>
        <taxon>Magnoliopsida</taxon>
        <taxon>eudicotyledons</taxon>
        <taxon>Gunneridae</taxon>
        <taxon>Pentapetalae</taxon>
        <taxon>rosids</taxon>
        <taxon>malvids</taxon>
        <taxon>Brassicales</taxon>
        <taxon>Brassicaceae</taxon>
        <taxon>Camelineae</taxon>
        <taxon>Arabidopsis</taxon>
    </lineage>
</organism>
<keyword evidence="3" id="KW-1185">Reference proteome</keyword>
<dbReference type="AlphaFoldDB" id="A0A8T2BRV8"/>
<feature type="chain" id="PRO_5035795815" evidence="1">
    <location>
        <begin position="24"/>
        <end position="119"/>
    </location>
</feature>
<protein>
    <submittedName>
        <fullName evidence="2">Uncharacterized protein</fullName>
    </submittedName>
</protein>
<feature type="signal peptide" evidence="1">
    <location>
        <begin position="1"/>
        <end position="23"/>
    </location>
</feature>
<dbReference type="Proteomes" id="UP000694240">
    <property type="component" value="Chromosome 7"/>
</dbReference>
<gene>
    <name evidence="2" type="ORF">ISN45_Aa02g016600</name>
</gene>
<proteinExistence type="predicted"/>